<gene>
    <name evidence="1" type="ORF">RRG08_049189</name>
</gene>
<keyword evidence="2" id="KW-1185">Reference proteome</keyword>
<sequence>MKKEKKATWEIKFSCGDLSVLSTAYHATLRTTYTVNLAGSVENPDLWCALSPSVTGHERLVQDLCTPVEHRALSPAVRQLHSQAASGSDRSHTLYAKLATATSTVYIFTS</sequence>
<protein>
    <submittedName>
        <fullName evidence="1">Uncharacterized protein</fullName>
    </submittedName>
</protein>
<accession>A0AAE1ARM9</accession>
<dbReference type="EMBL" id="JAWDGP010001372">
    <property type="protein sequence ID" value="KAK3792490.1"/>
    <property type="molecule type" value="Genomic_DNA"/>
</dbReference>
<reference evidence="1" key="1">
    <citation type="journal article" date="2023" name="G3 (Bethesda)">
        <title>A reference genome for the long-term kleptoplast-retaining sea slug Elysia crispata morphotype clarki.</title>
        <authorList>
            <person name="Eastman K.E."/>
            <person name="Pendleton A.L."/>
            <person name="Shaikh M.A."/>
            <person name="Suttiyut T."/>
            <person name="Ogas R."/>
            <person name="Tomko P."/>
            <person name="Gavelis G."/>
            <person name="Widhalm J.R."/>
            <person name="Wisecaver J.H."/>
        </authorList>
    </citation>
    <scope>NUCLEOTIDE SEQUENCE</scope>
    <source>
        <strain evidence="1">ECLA1</strain>
    </source>
</reference>
<evidence type="ECO:0000313" key="1">
    <source>
        <dbReference type="EMBL" id="KAK3792490.1"/>
    </source>
</evidence>
<comment type="caution">
    <text evidence="1">The sequence shown here is derived from an EMBL/GenBank/DDBJ whole genome shotgun (WGS) entry which is preliminary data.</text>
</comment>
<organism evidence="1 2">
    <name type="scientific">Elysia crispata</name>
    <name type="common">lettuce slug</name>
    <dbReference type="NCBI Taxonomy" id="231223"/>
    <lineage>
        <taxon>Eukaryota</taxon>
        <taxon>Metazoa</taxon>
        <taxon>Spiralia</taxon>
        <taxon>Lophotrochozoa</taxon>
        <taxon>Mollusca</taxon>
        <taxon>Gastropoda</taxon>
        <taxon>Heterobranchia</taxon>
        <taxon>Euthyneura</taxon>
        <taxon>Panpulmonata</taxon>
        <taxon>Sacoglossa</taxon>
        <taxon>Placobranchoidea</taxon>
        <taxon>Plakobranchidae</taxon>
        <taxon>Elysia</taxon>
    </lineage>
</organism>
<evidence type="ECO:0000313" key="2">
    <source>
        <dbReference type="Proteomes" id="UP001283361"/>
    </source>
</evidence>
<dbReference type="AlphaFoldDB" id="A0AAE1ARM9"/>
<dbReference type="Proteomes" id="UP001283361">
    <property type="component" value="Unassembled WGS sequence"/>
</dbReference>
<proteinExistence type="predicted"/>
<name>A0AAE1ARM9_9GAST</name>